<dbReference type="EMBL" id="FOCG01000001">
    <property type="protein sequence ID" value="SEM49995.1"/>
    <property type="molecule type" value="Genomic_DNA"/>
</dbReference>
<dbReference type="SUPFAM" id="SSF53697">
    <property type="entry name" value="SIS domain"/>
    <property type="match status" value="1"/>
</dbReference>
<reference evidence="2 3" key="1">
    <citation type="submission" date="2016-10" db="EMBL/GenBank/DDBJ databases">
        <authorList>
            <person name="de Groot N.N."/>
        </authorList>
    </citation>
    <scope>NUCLEOTIDE SEQUENCE [LARGE SCALE GENOMIC DNA]</scope>
    <source>
        <strain evidence="2 3">CGMCC 1.5070</strain>
    </source>
</reference>
<evidence type="ECO:0000259" key="1">
    <source>
        <dbReference type="PROSITE" id="PS51464"/>
    </source>
</evidence>
<dbReference type="OrthoDB" id="9805185at2"/>
<keyword evidence="2" id="KW-0413">Isomerase</keyword>
<dbReference type="AlphaFoldDB" id="A0A1H7YVN8"/>
<dbReference type="NCBIfam" id="NF002805">
    <property type="entry name" value="PRK02947.1"/>
    <property type="match status" value="1"/>
</dbReference>
<proteinExistence type="predicted"/>
<dbReference type="InterPro" id="IPR046348">
    <property type="entry name" value="SIS_dom_sf"/>
</dbReference>
<dbReference type="RefSeq" id="WP_092750897.1">
    <property type="nucleotide sequence ID" value="NZ_FOCG01000001.1"/>
</dbReference>
<dbReference type="InterPro" id="IPR001347">
    <property type="entry name" value="SIS_dom"/>
</dbReference>
<dbReference type="GO" id="GO:1901135">
    <property type="term" value="P:carbohydrate derivative metabolic process"/>
    <property type="evidence" value="ECO:0007669"/>
    <property type="project" value="InterPro"/>
</dbReference>
<dbReference type="CDD" id="cd05013">
    <property type="entry name" value="SIS_RpiR"/>
    <property type="match status" value="1"/>
</dbReference>
<dbReference type="Proteomes" id="UP000199158">
    <property type="component" value="Unassembled WGS sequence"/>
</dbReference>
<dbReference type="STRING" id="474960.SAMN05216180_0270"/>
<evidence type="ECO:0000313" key="3">
    <source>
        <dbReference type="Proteomes" id="UP000199158"/>
    </source>
</evidence>
<dbReference type="Pfam" id="PF13580">
    <property type="entry name" value="SIS_2"/>
    <property type="match status" value="1"/>
</dbReference>
<protein>
    <submittedName>
        <fullName evidence="2">Uncharacterized protein, contains SIS (Sugar ISomerase) phosphosugar binding domain</fullName>
    </submittedName>
</protein>
<sequence>MDTQLINDEVYVERICRMLQDVEKNELQGIGQAAACAYRSIQNGGLLHVFSTGHSHMIVEEMFYRAGGLIPINPILDNSLMLHEGAISSTFNERMPGKAEEVLSKAGLAHGDTIIISSNTGINIVPIEAALYAKKKGLTVVAVTSLETSKTLKPRHPDGKKLYEVCDIVIDNHAPFGDGLVKVPKNGQPTGGASTFSSLFIAQRIVLKIENYYLENGMLPPIYMSANIPGGDEFNAAAVAEYQGRIKALC</sequence>
<evidence type="ECO:0000313" key="2">
    <source>
        <dbReference type="EMBL" id="SEM49995.1"/>
    </source>
</evidence>
<dbReference type="PROSITE" id="PS51464">
    <property type="entry name" value="SIS"/>
    <property type="match status" value="1"/>
</dbReference>
<feature type="domain" description="SIS" evidence="1">
    <location>
        <begin position="37"/>
        <end position="220"/>
    </location>
</feature>
<accession>A0A1H7YVN8</accession>
<dbReference type="GO" id="GO:0097367">
    <property type="term" value="F:carbohydrate derivative binding"/>
    <property type="evidence" value="ECO:0007669"/>
    <property type="project" value="InterPro"/>
</dbReference>
<keyword evidence="3" id="KW-1185">Reference proteome</keyword>
<name>A0A1H7YVN8_9FIRM</name>
<organism evidence="2 3">
    <name type="scientific">Hydrogenoanaerobacterium saccharovorans</name>
    <dbReference type="NCBI Taxonomy" id="474960"/>
    <lineage>
        <taxon>Bacteria</taxon>
        <taxon>Bacillati</taxon>
        <taxon>Bacillota</taxon>
        <taxon>Clostridia</taxon>
        <taxon>Eubacteriales</taxon>
        <taxon>Oscillospiraceae</taxon>
        <taxon>Hydrogenoanaerobacterium</taxon>
    </lineage>
</organism>
<dbReference type="GO" id="GO:0016853">
    <property type="term" value="F:isomerase activity"/>
    <property type="evidence" value="ECO:0007669"/>
    <property type="project" value="UniProtKB-KW"/>
</dbReference>
<dbReference type="InterPro" id="IPR035472">
    <property type="entry name" value="RpiR-like_SIS"/>
</dbReference>
<dbReference type="Gene3D" id="3.40.50.10490">
    <property type="entry name" value="Glucose-6-phosphate isomerase like protein, domain 1"/>
    <property type="match status" value="1"/>
</dbReference>
<gene>
    <name evidence="2" type="ORF">SAMN05216180_0270</name>
</gene>